<evidence type="ECO:0000313" key="2">
    <source>
        <dbReference type="EMBL" id="KAK7520428.1"/>
    </source>
</evidence>
<accession>A0ABR1KWZ8</accession>
<dbReference type="InterPro" id="IPR051678">
    <property type="entry name" value="AGP_Transferase"/>
</dbReference>
<dbReference type="Gene3D" id="3.90.1200.10">
    <property type="match status" value="1"/>
</dbReference>
<dbReference type="Pfam" id="PF01636">
    <property type="entry name" value="APH"/>
    <property type="match status" value="1"/>
</dbReference>
<sequence>KVRTSRGTFNKAFIVTLYLDLKYVLRVPRFGIRESWNSDEQTAFLTTMETMEYIERTTSLPMPEVIAFDDTHENEIKHPYSIISFIPGRNVCSVWSDPKIPNLEEMRQNILRSLAQTVSALSKLTFDSQGSLQFEDESSHPTVGPYKQVSCNTYDPDIGVVHQTWMHPRNDSWKAALERKFKREVKRADSTDDEIPKCVKLGQLEIIGMLLECFPSEANHLDENGKERFSIKPPDFDWQNILVDDDGNVTGLIDWDDTRTEHGLKGWASCPRFLRHDWIYPGQPPWRDDIDFSPEDQLRYRRDYANYISEAVDGKGDACFTFKSAVWLAIEQALYRPWDRTAILQKILADVLP</sequence>
<dbReference type="EMBL" id="JBBPHU010000003">
    <property type="protein sequence ID" value="KAK7520428.1"/>
    <property type="molecule type" value="Genomic_DNA"/>
</dbReference>
<dbReference type="InterPro" id="IPR002575">
    <property type="entry name" value="Aminoglycoside_PTrfase"/>
</dbReference>
<dbReference type="PANTHER" id="PTHR21310">
    <property type="entry name" value="AMINOGLYCOSIDE PHOSPHOTRANSFERASE-RELATED-RELATED"/>
    <property type="match status" value="1"/>
</dbReference>
<keyword evidence="3" id="KW-1185">Reference proteome</keyword>
<dbReference type="PANTHER" id="PTHR21310:SF51">
    <property type="entry name" value="AMINOGLYCOSIDE PHOSPHOTRANSFERASE DOMAIN-CONTAINING PROTEIN"/>
    <property type="match status" value="1"/>
</dbReference>
<name>A0ABR1KWZ8_9PEZI</name>
<feature type="domain" description="Aminoglycoside phosphotransferase" evidence="1">
    <location>
        <begin position="22"/>
        <end position="259"/>
    </location>
</feature>
<feature type="non-terminal residue" evidence="2">
    <location>
        <position position="1"/>
    </location>
</feature>
<dbReference type="InterPro" id="IPR011009">
    <property type="entry name" value="Kinase-like_dom_sf"/>
</dbReference>
<proteinExistence type="predicted"/>
<dbReference type="SUPFAM" id="SSF56112">
    <property type="entry name" value="Protein kinase-like (PK-like)"/>
    <property type="match status" value="1"/>
</dbReference>
<comment type="caution">
    <text evidence="2">The sequence shown here is derived from an EMBL/GenBank/DDBJ whole genome shotgun (WGS) entry which is preliminary data.</text>
</comment>
<evidence type="ECO:0000313" key="3">
    <source>
        <dbReference type="Proteomes" id="UP001363622"/>
    </source>
</evidence>
<organism evidence="2 3">
    <name type="scientific">Phyllosticta citriasiana</name>
    <dbReference type="NCBI Taxonomy" id="595635"/>
    <lineage>
        <taxon>Eukaryota</taxon>
        <taxon>Fungi</taxon>
        <taxon>Dikarya</taxon>
        <taxon>Ascomycota</taxon>
        <taxon>Pezizomycotina</taxon>
        <taxon>Dothideomycetes</taxon>
        <taxon>Dothideomycetes incertae sedis</taxon>
        <taxon>Botryosphaeriales</taxon>
        <taxon>Phyllostictaceae</taxon>
        <taxon>Phyllosticta</taxon>
    </lineage>
</organism>
<protein>
    <recommendedName>
        <fullName evidence="1">Aminoglycoside phosphotransferase domain-containing protein</fullName>
    </recommendedName>
</protein>
<feature type="non-terminal residue" evidence="2">
    <location>
        <position position="353"/>
    </location>
</feature>
<gene>
    <name evidence="2" type="ORF">IWZ03DRAFT_282095</name>
</gene>
<evidence type="ECO:0000259" key="1">
    <source>
        <dbReference type="Pfam" id="PF01636"/>
    </source>
</evidence>
<dbReference type="Proteomes" id="UP001363622">
    <property type="component" value="Unassembled WGS sequence"/>
</dbReference>
<reference evidence="2 3" key="1">
    <citation type="submission" date="2024-04" db="EMBL/GenBank/DDBJ databases">
        <title>Phyllosticta paracitricarpa is synonymous to the EU quarantine fungus P. citricarpa based on phylogenomic analyses.</title>
        <authorList>
            <consortium name="Lawrence Berkeley National Laboratory"/>
            <person name="Van Ingen-Buijs V.A."/>
            <person name="Van Westerhoven A.C."/>
            <person name="Haridas S."/>
            <person name="Skiadas P."/>
            <person name="Martin F."/>
            <person name="Groenewald J.Z."/>
            <person name="Crous P.W."/>
            <person name="Seidl M.F."/>
        </authorList>
    </citation>
    <scope>NUCLEOTIDE SEQUENCE [LARGE SCALE GENOMIC DNA]</scope>
    <source>
        <strain evidence="2 3">CBS 123371</strain>
    </source>
</reference>